<evidence type="ECO:0000313" key="1">
    <source>
        <dbReference type="EMBL" id="MFD0948920.1"/>
    </source>
</evidence>
<dbReference type="InterPro" id="IPR052552">
    <property type="entry name" value="YeaO-like"/>
</dbReference>
<dbReference type="PANTHER" id="PTHR36849:SF1">
    <property type="entry name" value="CYTOPLASMIC PROTEIN"/>
    <property type="match status" value="1"/>
</dbReference>
<name>A0ABW3HBS0_9GAMM</name>
<accession>A0ABW3HBS0</accession>
<dbReference type="RefSeq" id="WP_379067946.1">
    <property type="nucleotide sequence ID" value="NZ_JBHTIT010000001.1"/>
</dbReference>
<organism evidence="1 2">
    <name type="scientific">Paraperlucidibaca wandonensis</name>
    <dbReference type="NCBI Taxonomy" id="1268273"/>
    <lineage>
        <taxon>Bacteria</taxon>
        <taxon>Pseudomonadati</taxon>
        <taxon>Pseudomonadota</taxon>
        <taxon>Gammaproteobacteria</taxon>
        <taxon>Moraxellales</taxon>
        <taxon>Moraxellaceae</taxon>
        <taxon>Paraperlucidibaca</taxon>
    </lineage>
</organism>
<proteinExistence type="predicted"/>
<comment type="caution">
    <text evidence="1">The sequence shown here is derived from an EMBL/GenBank/DDBJ whole genome shotgun (WGS) entry which is preliminary data.</text>
</comment>
<reference evidence="2" key="1">
    <citation type="journal article" date="2019" name="Int. J. Syst. Evol. Microbiol.">
        <title>The Global Catalogue of Microorganisms (GCM) 10K type strain sequencing project: providing services to taxonomists for standard genome sequencing and annotation.</title>
        <authorList>
            <consortium name="The Broad Institute Genomics Platform"/>
            <consortium name="The Broad Institute Genome Sequencing Center for Infectious Disease"/>
            <person name="Wu L."/>
            <person name="Ma J."/>
        </authorList>
    </citation>
    <scope>NUCLEOTIDE SEQUENCE [LARGE SCALE GENOMIC DNA]</scope>
    <source>
        <strain evidence="2">CCUG 63419</strain>
    </source>
</reference>
<dbReference type="EMBL" id="JBHTIT010000001">
    <property type="protein sequence ID" value="MFD0948920.1"/>
    <property type="molecule type" value="Genomic_DNA"/>
</dbReference>
<gene>
    <name evidence="1" type="ORF">ACFQ0F_00670</name>
</gene>
<keyword evidence="2" id="KW-1185">Reference proteome</keyword>
<protein>
    <submittedName>
        <fullName evidence="1">DUF488 domain-containing protein</fullName>
    </submittedName>
</protein>
<evidence type="ECO:0000313" key="2">
    <source>
        <dbReference type="Proteomes" id="UP001597044"/>
    </source>
</evidence>
<dbReference type="Pfam" id="PF22752">
    <property type="entry name" value="DUF488-N3i"/>
    <property type="match status" value="1"/>
</dbReference>
<dbReference type="Proteomes" id="UP001597044">
    <property type="component" value="Unassembled WGS sequence"/>
</dbReference>
<sequence length="133" mass="15468">MVNIKRVYEEPSPEDGRRIFVDRLWPRGVRKQDLPFDDWCKDAAPSTALRTWYGHRTERFEEFSQRYVQELNAEPSHWMNLLGMAQDGPITLLFAARDPDTSHARVLADFLEDALDKQQDPSSSVCYAAQFPH</sequence>
<dbReference type="PANTHER" id="PTHR36849">
    <property type="entry name" value="CYTOPLASMIC PROTEIN-RELATED"/>
    <property type="match status" value="1"/>
</dbReference>